<reference evidence="8" key="1">
    <citation type="submission" date="2025-08" db="UniProtKB">
        <authorList>
            <consortium name="RefSeq"/>
        </authorList>
    </citation>
    <scope>IDENTIFICATION</scope>
</reference>
<dbReference type="InterPro" id="IPR021156">
    <property type="entry name" value="TF_A-like/BEX"/>
</dbReference>
<name>A0A2Y9RVK7_TRIMA</name>
<keyword evidence="4" id="KW-0862">Zinc</keyword>
<gene>
    <name evidence="8" type="primary">BEX4</name>
</gene>
<dbReference type="Proteomes" id="UP000248480">
    <property type="component" value="Unplaced"/>
</dbReference>
<evidence type="ECO:0000256" key="4">
    <source>
        <dbReference type="ARBA" id="ARBA00022833"/>
    </source>
</evidence>
<dbReference type="InParanoid" id="A0A2Y9RVK7"/>
<dbReference type="CTD" id="56271"/>
<dbReference type="AlphaFoldDB" id="A0A2Y9RVK7"/>
<evidence type="ECO:0000256" key="1">
    <source>
        <dbReference type="ARBA" id="ARBA00004496"/>
    </source>
</evidence>
<protein>
    <submittedName>
        <fullName evidence="8">Protein BEX4</fullName>
    </submittedName>
</protein>
<dbReference type="OrthoDB" id="9836927at2759"/>
<dbReference type="GO" id="GO:0005634">
    <property type="term" value="C:nucleus"/>
    <property type="evidence" value="ECO:0007669"/>
    <property type="project" value="TreeGrafter"/>
</dbReference>
<dbReference type="Pfam" id="PF04538">
    <property type="entry name" value="BEX"/>
    <property type="match status" value="1"/>
</dbReference>
<feature type="compositionally biased region" description="Low complexity" evidence="6">
    <location>
        <begin position="11"/>
        <end position="26"/>
    </location>
</feature>
<feature type="region of interest" description="Disordered" evidence="6">
    <location>
        <begin position="1"/>
        <end position="52"/>
    </location>
</feature>
<organism evidence="7 8">
    <name type="scientific">Trichechus manatus latirostris</name>
    <name type="common">Florida manatee</name>
    <dbReference type="NCBI Taxonomy" id="127582"/>
    <lineage>
        <taxon>Eukaryota</taxon>
        <taxon>Metazoa</taxon>
        <taxon>Chordata</taxon>
        <taxon>Craniata</taxon>
        <taxon>Vertebrata</taxon>
        <taxon>Euteleostomi</taxon>
        <taxon>Mammalia</taxon>
        <taxon>Eutheria</taxon>
        <taxon>Afrotheria</taxon>
        <taxon>Sirenia</taxon>
        <taxon>Trichechidae</taxon>
        <taxon>Trichechus</taxon>
    </lineage>
</organism>
<keyword evidence="5" id="KW-0832">Ubl conjugation</keyword>
<dbReference type="FunCoup" id="A0A2Y9RVK7">
    <property type="interactions" value="204"/>
</dbReference>
<dbReference type="PANTHER" id="PTHR13987">
    <property type="entry name" value="PROTEIN BEX4"/>
    <property type="match status" value="1"/>
</dbReference>
<evidence type="ECO:0000313" key="8">
    <source>
        <dbReference type="RefSeq" id="XP_023598637.1"/>
    </source>
</evidence>
<dbReference type="RefSeq" id="XP_023598637.1">
    <property type="nucleotide sequence ID" value="XM_023742869.1"/>
</dbReference>
<dbReference type="KEGG" id="tmu:101340778"/>
<dbReference type="InterPro" id="IPR007623">
    <property type="entry name" value="BEX"/>
</dbReference>
<dbReference type="PANTHER" id="PTHR13987:SF3">
    <property type="entry name" value="PROTEIN BEX4"/>
    <property type="match status" value="1"/>
</dbReference>
<evidence type="ECO:0000256" key="3">
    <source>
        <dbReference type="ARBA" id="ARBA00022490"/>
    </source>
</evidence>
<dbReference type="PIRSF" id="PIRSF008633">
    <property type="entry name" value="BEX"/>
    <property type="match status" value="1"/>
</dbReference>
<keyword evidence="3" id="KW-0963">Cytoplasm</keyword>
<dbReference type="GO" id="GO:0005737">
    <property type="term" value="C:cytoplasm"/>
    <property type="evidence" value="ECO:0007669"/>
    <property type="project" value="UniProtKB-SubCell"/>
</dbReference>
<evidence type="ECO:0000256" key="5">
    <source>
        <dbReference type="ARBA" id="ARBA00022843"/>
    </source>
</evidence>
<sequence length="120" mass="13913">MKSKEKQARKNLNVENNLQENEGGEQAPVKNGEEARPLGGGEGREPGGNVKRGRVWRLAPDFRWGIPNRHTDHSEVGDDVERFTEQMMEIRRKIREQQVRHYMCPQIPEPDNHDDFCLIP</sequence>
<comment type="similarity">
    <text evidence="2">Belongs to the BEX family.</text>
</comment>
<keyword evidence="7" id="KW-1185">Reference proteome</keyword>
<comment type="subcellular location">
    <subcellularLocation>
        <location evidence="1">Cytoplasm</location>
    </subcellularLocation>
</comment>
<proteinExistence type="inferred from homology"/>
<dbReference type="GeneID" id="101340778"/>
<evidence type="ECO:0000256" key="2">
    <source>
        <dbReference type="ARBA" id="ARBA00010976"/>
    </source>
</evidence>
<accession>A0A2Y9RVK7</accession>
<evidence type="ECO:0000313" key="7">
    <source>
        <dbReference type="Proteomes" id="UP000248480"/>
    </source>
</evidence>
<evidence type="ECO:0000256" key="6">
    <source>
        <dbReference type="SAM" id="MobiDB-lite"/>
    </source>
</evidence>